<organism evidence="3 4">
    <name type="scientific">Chitinilyticum piscinae</name>
    <dbReference type="NCBI Taxonomy" id="2866724"/>
    <lineage>
        <taxon>Bacteria</taxon>
        <taxon>Pseudomonadati</taxon>
        <taxon>Pseudomonadota</taxon>
        <taxon>Betaproteobacteria</taxon>
        <taxon>Neisseriales</taxon>
        <taxon>Chitinibacteraceae</taxon>
        <taxon>Chitinilyticum</taxon>
    </lineage>
</organism>
<dbReference type="RefSeq" id="WP_194114667.1">
    <property type="nucleotide sequence ID" value="NZ_JADFUA010000001.1"/>
</dbReference>
<dbReference type="InterPro" id="IPR007893">
    <property type="entry name" value="Spore_coat_U/FanG"/>
</dbReference>
<protein>
    <submittedName>
        <fullName evidence="3">Spore coat protein U domain-containing protein</fullName>
    </submittedName>
</protein>
<keyword evidence="3" id="KW-0167">Capsid protein</keyword>
<feature type="chain" id="PRO_5035221018" evidence="1">
    <location>
        <begin position="24"/>
        <end position="152"/>
    </location>
</feature>
<dbReference type="AlphaFoldDB" id="A0A8J7FYS4"/>
<accession>A0A8J7FYS4</accession>
<evidence type="ECO:0000256" key="1">
    <source>
        <dbReference type="SAM" id="SignalP"/>
    </source>
</evidence>
<evidence type="ECO:0000259" key="2">
    <source>
        <dbReference type="Pfam" id="PF05229"/>
    </source>
</evidence>
<sequence>MSRALIIPSLAIAALLASGHAMAASKNVIINANVVGTCAFTDGNDVTINLGDLKAGSGDQSKTGSTSFWCSNGITYNLSTDDGLHGDASQKKMAAGEHQLPYALALERSTGTGQGIASPETLTLTATVKGADLDVAPVASGYSDTVVLTLTP</sequence>
<name>A0A8J7FYS4_9NEIS</name>
<dbReference type="EMBL" id="JADFUA010000001">
    <property type="protein sequence ID" value="MBE9608168.1"/>
    <property type="molecule type" value="Genomic_DNA"/>
</dbReference>
<reference evidence="3 4" key="1">
    <citation type="submission" date="2020-10" db="EMBL/GenBank/DDBJ databases">
        <title>The genome sequence of Chitinilyticum litopenaei 4Y14.</title>
        <authorList>
            <person name="Liu Y."/>
        </authorList>
    </citation>
    <scope>NUCLEOTIDE SEQUENCE [LARGE SCALE GENOMIC DNA]</scope>
    <source>
        <strain evidence="3 4">4Y14</strain>
    </source>
</reference>
<proteinExistence type="predicted"/>
<evidence type="ECO:0000313" key="4">
    <source>
        <dbReference type="Proteomes" id="UP000604481"/>
    </source>
</evidence>
<keyword evidence="3" id="KW-0946">Virion</keyword>
<keyword evidence="4" id="KW-1185">Reference proteome</keyword>
<feature type="signal peptide" evidence="1">
    <location>
        <begin position="1"/>
        <end position="23"/>
    </location>
</feature>
<dbReference type="Pfam" id="PF05229">
    <property type="entry name" value="SCPU"/>
    <property type="match status" value="1"/>
</dbReference>
<keyword evidence="1" id="KW-0732">Signal</keyword>
<gene>
    <name evidence="3" type="ORF">INR99_02290</name>
</gene>
<dbReference type="Proteomes" id="UP000604481">
    <property type="component" value="Unassembled WGS sequence"/>
</dbReference>
<comment type="caution">
    <text evidence="3">The sequence shown here is derived from an EMBL/GenBank/DDBJ whole genome shotgun (WGS) entry which is preliminary data.</text>
</comment>
<evidence type="ECO:0000313" key="3">
    <source>
        <dbReference type="EMBL" id="MBE9608168.1"/>
    </source>
</evidence>
<feature type="domain" description="Spore coat protein U/FanG" evidence="2">
    <location>
        <begin position="27"/>
        <end position="148"/>
    </location>
</feature>